<dbReference type="InterPro" id="IPR037103">
    <property type="entry name" value="Tubulin/FtsZ-like_C"/>
</dbReference>
<reference evidence="4" key="1">
    <citation type="submission" date="2016-10" db="EMBL/GenBank/DDBJ databases">
        <authorList>
            <person name="Varghese N."/>
            <person name="Submissions S."/>
        </authorList>
    </citation>
    <scope>NUCLEOTIDE SEQUENCE [LARGE SCALE GENOMIC DNA]</scope>
    <source>
        <strain evidence="4">CGMCC 1.6494</strain>
    </source>
</reference>
<name>A0A1H0JV46_9GAMM</name>
<keyword evidence="4" id="KW-1185">Reference proteome</keyword>
<evidence type="ECO:0000313" key="3">
    <source>
        <dbReference type="EMBL" id="SDO47403.1"/>
    </source>
</evidence>
<evidence type="ECO:0000313" key="4">
    <source>
        <dbReference type="Proteomes" id="UP000199677"/>
    </source>
</evidence>
<dbReference type="AlphaFoldDB" id="A0A1H0JV46"/>
<dbReference type="RefSeq" id="WP_089708569.1">
    <property type="nucleotide sequence ID" value="NZ_FNII01000034.1"/>
</dbReference>
<dbReference type="InterPro" id="IPR011719">
    <property type="entry name" value="CHP02058"/>
</dbReference>
<dbReference type="Pfam" id="PF09585">
    <property type="entry name" value="Lin0512_fam"/>
    <property type="match status" value="1"/>
</dbReference>
<keyword evidence="1" id="KW-0547">Nucleotide-binding</keyword>
<dbReference type="OrthoDB" id="7360766at2"/>
<dbReference type="Proteomes" id="UP000199677">
    <property type="component" value="Unassembled WGS sequence"/>
</dbReference>
<dbReference type="GO" id="GO:0005525">
    <property type="term" value="F:GTP binding"/>
    <property type="evidence" value="ECO:0007669"/>
    <property type="project" value="UniProtKB-KW"/>
</dbReference>
<dbReference type="PANTHER" id="PTHR34784">
    <property type="entry name" value="50S RIBOSOMAL PROTEIN L34"/>
    <property type="match status" value="1"/>
</dbReference>
<protein>
    <submittedName>
        <fullName evidence="3">Uncharacterized protein</fullName>
    </submittedName>
</protein>
<dbReference type="EMBL" id="FNII01000034">
    <property type="protein sequence ID" value="SDO47403.1"/>
    <property type="molecule type" value="Genomic_DNA"/>
</dbReference>
<proteinExistence type="predicted"/>
<evidence type="ECO:0000256" key="1">
    <source>
        <dbReference type="ARBA" id="ARBA00022741"/>
    </source>
</evidence>
<dbReference type="STRING" id="416873.SAMN04487951_1344"/>
<gene>
    <name evidence="3" type="ORF">SAMN04487951_1344</name>
</gene>
<keyword evidence="2" id="KW-0342">GTP-binding</keyword>
<organism evidence="3 4">
    <name type="scientific">Vreelandella arcis</name>
    <dbReference type="NCBI Taxonomy" id="416873"/>
    <lineage>
        <taxon>Bacteria</taxon>
        <taxon>Pseudomonadati</taxon>
        <taxon>Pseudomonadota</taxon>
        <taxon>Gammaproteobacteria</taxon>
        <taxon>Oceanospirillales</taxon>
        <taxon>Halomonadaceae</taxon>
        <taxon>Vreelandella</taxon>
    </lineage>
</organism>
<accession>A0A1H0JV46</accession>
<evidence type="ECO:0000256" key="2">
    <source>
        <dbReference type="ARBA" id="ARBA00023134"/>
    </source>
</evidence>
<sequence>MTKTRMVTQFGMGTSIRSRDYTEAAARAIRDALWHNSLNVADAFGFPKEAMLIDVEIGVQDPAAVDPAALLRIFPYGQPSVRLVKGGLDVDKPDGSGTSVIANAAIVVSFDMEPEHG</sequence>
<dbReference type="PANTHER" id="PTHR34784:SF1">
    <property type="entry name" value="50S RIBOSOMAL PROTEIN L34"/>
    <property type="match status" value="1"/>
</dbReference>
<dbReference type="Gene3D" id="3.30.1330.20">
    <property type="entry name" value="Tubulin/FtsZ, C-terminal domain"/>
    <property type="match status" value="1"/>
</dbReference>